<dbReference type="KEGG" id="nag:AArcMg_4092"/>
<evidence type="ECO:0000313" key="3">
    <source>
        <dbReference type="Proteomes" id="UP000258613"/>
    </source>
</evidence>
<dbReference type="EMBL" id="CP027032">
    <property type="protein sequence ID" value="AXR79917.1"/>
    <property type="molecule type" value="Genomic_DNA"/>
</dbReference>
<evidence type="ECO:0000313" key="2">
    <source>
        <dbReference type="EMBL" id="AXR79917.1"/>
    </source>
</evidence>
<sequence length="169" mass="19294">MASLTDDDLDGVSEGRKYPDGTVVRVFCMRTDRDAYPSGWAYKLHYGVTEPDPPETLDDGTIRRYLENLRIFDDSSKRLAVSRRQLTRGHQRARTARRTGSRPRHNRVPRNGRTLGTILERDPEIRVRGQVRPSHYGDTHERHYAAAAPDGARTASGRINPRRDCQVVQ</sequence>
<dbReference type="AlphaFoldDB" id="A0A346PK72"/>
<organism evidence="2 3">
    <name type="scientific">Natrarchaeobaculum sulfurireducens</name>
    <dbReference type="NCBI Taxonomy" id="2044521"/>
    <lineage>
        <taxon>Archaea</taxon>
        <taxon>Methanobacteriati</taxon>
        <taxon>Methanobacteriota</taxon>
        <taxon>Stenosarchaea group</taxon>
        <taxon>Halobacteria</taxon>
        <taxon>Halobacteriales</taxon>
        <taxon>Natrialbaceae</taxon>
        <taxon>Natrarchaeobaculum</taxon>
    </lineage>
</organism>
<geneLocation type="plasmid" evidence="3">
    <name>paarc-mg-01</name>
</geneLocation>
<keyword evidence="3" id="KW-1185">Reference proteome</keyword>
<name>A0A346PK72_9EURY</name>
<proteinExistence type="predicted"/>
<reference evidence="2 3" key="1">
    <citation type="submission" date="2018-02" db="EMBL/GenBank/DDBJ databases">
        <title>Phenotypic and genomic properties of facultatively anaerobic sulfur-reducing natronoarchaea from hypersaline soda lakes.</title>
        <authorList>
            <person name="Sorokin D.Y."/>
            <person name="Kublanov I.V."/>
            <person name="Roman P."/>
            <person name="Sinninghe Damste J.S."/>
            <person name="Golyshin P.N."/>
            <person name="Rojo D."/>
            <person name="Ciordia S."/>
            <person name="Mena M.D.C."/>
            <person name="Ferrer M."/>
            <person name="Messina E."/>
            <person name="Smedile F."/>
            <person name="La Spada G."/>
            <person name="La Cono V."/>
            <person name="Yakimov M.M."/>
        </authorList>
    </citation>
    <scope>NUCLEOTIDE SEQUENCE [LARGE SCALE GENOMIC DNA]</scope>
    <source>
        <strain evidence="2 3">AArc-Mg</strain>
        <plasmid evidence="3">paarc-mg-01</plasmid>
    </source>
</reference>
<dbReference type="Proteomes" id="UP000258613">
    <property type="component" value="Plasmid pAArc-Mg-01"/>
</dbReference>
<evidence type="ECO:0000256" key="1">
    <source>
        <dbReference type="SAM" id="MobiDB-lite"/>
    </source>
</evidence>
<accession>A0A346PK72</accession>
<keyword evidence="2" id="KW-0614">Plasmid</keyword>
<feature type="compositionally biased region" description="Basic residues" evidence="1">
    <location>
        <begin position="85"/>
        <end position="110"/>
    </location>
</feature>
<feature type="region of interest" description="Disordered" evidence="1">
    <location>
        <begin position="148"/>
        <end position="169"/>
    </location>
</feature>
<gene>
    <name evidence="2" type="ORF">AArcMg_4092</name>
</gene>
<feature type="region of interest" description="Disordered" evidence="1">
    <location>
        <begin position="85"/>
        <end position="111"/>
    </location>
</feature>
<protein>
    <submittedName>
        <fullName evidence="2">Uncharacterized protein</fullName>
    </submittedName>
</protein>